<keyword evidence="2" id="KW-1185">Reference proteome</keyword>
<accession>A0AAD5JMR2</accession>
<reference evidence="1" key="2">
    <citation type="submission" date="2023-02" db="EMBL/GenBank/DDBJ databases">
        <authorList>
            <consortium name="DOE Joint Genome Institute"/>
            <person name="Mondo S.J."/>
            <person name="Chang Y."/>
            <person name="Wang Y."/>
            <person name="Ahrendt S."/>
            <person name="Andreopoulos W."/>
            <person name="Barry K."/>
            <person name="Beard J."/>
            <person name="Benny G.L."/>
            <person name="Blankenship S."/>
            <person name="Bonito G."/>
            <person name="Cuomo C."/>
            <person name="Desiro A."/>
            <person name="Gervers K.A."/>
            <person name="Hundley H."/>
            <person name="Kuo A."/>
            <person name="LaButti K."/>
            <person name="Lang B.F."/>
            <person name="Lipzen A."/>
            <person name="O'Donnell K."/>
            <person name="Pangilinan J."/>
            <person name="Reynolds N."/>
            <person name="Sandor L."/>
            <person name="Smith M.W."/>
            <person name="Tsang A."/>
            <person name="Grigoriev I.V."/>
            <person name="Stajich J.E."/>
            <person name="Spatafora J.W."/>
        </authorList>
    </citation>
    <scope>NUCLEOTIDE SEQUENCE</scope>
    <source>
        <strain evidence="1">RSA 2281</strain>
    </source>
</reference>
<comment type="caution">
    <text evidence="1">The sequence shown here is derived from an EMBL/GenBank/DDBJ whole genome shotgun (WGS) entry which is preliminary data.</text>
</comment>
<evidence type="ECO:0000313" key="1">
    <source>
        <dbReference type="EMBL" id="KAI9246280.1"/>
    </source>
</evidence>
<evidence type="ECO:0000313" key="2">
    <source>
        <dbReference type="Proteomes" id="UP001209540"/>
    </source>
</evidence>
<proteinExistence type="predicted"/>
<dbReference type="Proteomes" id="UP001209540">
    <property type="component" value="Unassembled WGS sequence"/>
</dbReference>
<dbReference type="AlphaFoldDB" id="A0AAD5JMR2"/>
<name>A0AAD5JMR2_9FUNG</name>
<sequence length="190" mass="22055">MFEVTVTLQHFINETKKNSLIDEPLQEELLSTGLIAIEDTFPSTPVLFIQTDLVPECVLRLIQGERGGITYAEAKTILREGHDFGKIYYMKKMIIKHKNKRRQQDCMAGSKWADFSLLPLLQKFHYFHLLFLFLAKDSNGMLRCWLCQMIFCQLGLMLPSPKSLHVVHEKFLVLSRQYRSGRSTAMRNEA</sequence>
<dbReference type="EMBL" id="JAIXMP010000047">
    <property type="protein sequence ID" value="KAI9246280.1"/>
    <property type="molecule type" value="Genomic_DNA"/>
</dbReference>
<protein>
    <submittedName>
        <fullName evidence="1">Uncharacterized protein</fullName>
    </submittedName>
</protein>
<gene>
    <name evidence="1" type="ORF">BDA99DRAFT_543374</name>
</gene>
<reference evidence="1" key="1">
    <citation type="journal article" date="2022" name="IScience">
        <title>Evolution of zygomycete secretomes and the origins of terrestrial fungal ecologies.</title>
        <authorList>
            <person name="Chang Y."/>
            <person name="Wang Y."/>
            <person name="Mondo S."/>
            <person name="Ahrendt S."/>
            <person name="Andreopoulos W."/>
            <person name="Barry K."/>
            <person name="Beard J."/>
            <person name="Benny G.L."/>
            <person name="Blankenship S."/>
            <person name="Bonito G."/>
            <person name="Cuomo C."/>
            <person name="Desiro A."/>
            <person name="Gervers K.A."/>
            <person name="Hundley H."/>
            <person name="Kuo A."/>
            <person name="LaButti K."/>
            <person name="Lang B.F."/>
            <person name="Lipzen A."/>
            <person name="O'Donnell K."/>
            <person name="Pangilinan J."/>
            <person name="Reynolds N."/>
            <person name="Sandor L."/>
            <person name="Smith M.E."/>
            <person name="Tsang A."/>
            <person name="Grigoriev I.V."/>
            <person name="Stajich J.E."/>
            <person name="Spatafora J.W."/>
        </authorList>
    </citation>
    <scope>NUCLEOTIDE SEQUENCE</scope>
    <source>
        <strain evidence="1">RSA 2281</strain>
    </source>
</reference>
<organism evidence="1 2">
    <name type="scientific">Phascolomyces articulosus</name>
    <dbReference type="NCBI Taxonomy" id="60185"/>
    <lineage>
        <taxon>Eukaryota</taxon>
        <taxon>Fungi</taxon>
        <taxon>Fungi incertae sedis</taxon>
        <taxon>Mucoromycota</taxon>
        <taxon>Mucoromycotina</taxon>
        <taxon>Mucoromycetes</taxon>
        <taxon>Mucorales</taxon>
        <taxon>Lichtheimiaceae</taxon>
        <taxon>Phascolomyces</taxon>
    </lineage>
</organism>